<dbReference type="EMBL" id="JBGEDP010000001">
    <property type="protein sequence ID" value="MEY8017201.1"/>
    <property type="molecule type" value="Genomic_DNA"/>
</dbReference>
<proteinExistence type="predicted"/>
<evidence type="ECO:0000313" key="2">
    <source>
        <dbReference type="EMBL" id="MEY8017201.1"/>
    </source>
</evidence>
<evidence type="ECO:0000313" key="3">
    <source>
        <dbReference type="Proteomes" id="UP001564760"/>
    </source>
</evidence>
<feature type="region of interest" description="Disordered" evidence="1">
    <location>
        <begin position="46"/>
        <end position="68"/>
    </location>
</feature>
<keyword evidence="3" id="KW-1185">Reference proteome</keyword>
<reference evidence="2 3" key="1">
    <citation type="submission" date="2024-08" db="EMBL/GenBank/DDBJ databases">
        <title>Mycobacterium servetensis sp. nov., a novel rapid-growing mycobacterial species recovered from a human patient in Zaragoza, Spain.</title>
        <authorList>
            <person name="Tristancho-Baro A.I."/>
            <person name="Buenestado-Serrano S."/>
            <person name="Garcia De Viedma D."/>
            <person name="Milagro-Beamonte A."/>
            <person name="Burillo N."/>
            <person name="Sanz S."/>
            <person name="Lopez-Calleja A.I."/>
            <person name="Penas-Utrilla D."/>
            <person name="Guardingo M."/>
            <person name="Garcia M.J."/>
            <person name="Vinuelas-Bayon J."/>
        </authorList>
    </citation>
    <scope>NUCLEOTIDE SEQUENCE [LARGE SCALE GENOMIC DNA]</scope>
    <source>
        <strain evidence="3">HUMS_12744610</strain>
    </source>
</reference>
<gene>
    <name evidence="2" type="ORF">AB8998_20470</name>
</gene>
<protein>
    <submittedName>
        <fullName evidence="2">Uncharacterized protein</fullName>
    </submittedName>
</protein>
<accession>A0ABV4C6Z5</accession>
<sequence>MARYTYRVVWSPTYQKYFARCLDIPTLTPLGTTQQDALEQVSRLAADSDEAAKASGYEGDTRRRTAPSVNLRHAQRVVPRWHTRC</sequence>
<comment type="caution">
    <text evidence="2">The sequence shown here is derived from an EMBL/GenBank/DDBJ whole genome shotgun (WGS) entry which is preliminary data.</text>
</comment>
<dbReference type="RefSeq" id="WP_369739519.1">
    <property type="nucleotide sequence ID" value="NZ_JBGEDP010000001.1"/>
</dbReference>
<dbReference type="Proteomes" id="UP001564760">
    <property type="component" value="Unassembled WGS sequence"/>
</dbReference>
<organism evidence="2 3">
    <name type="scientific">Mycobacterium servetii</name>
    <dbReference type="NCBI Taxonomy" id="3237418"/>
    <lineage>
        <taxon>Bacteria</taxon>
        <taxon>Bacillati</taxon>
        <taxon>Actinomycetota</taxon>
        <taxon>Actinomycetes</taxon>
        <taxon>Mycobacteriales</taxon>
        <taxon>Mycobacteriaceae</taxon>
        <taxon>Mycobacterium</taxon>
    </lineage>
</organism>
<evidence type="ECO:0000256" key="1">
    <source>
        <dbReference type="SAM" id="MobiDB-lite"/>
    </source>
</evidence>
<name>A0ABV4C6Z5_9MYCO</name>